<name>A0ABS1U260_9PROT</name>
<dbReference type="Proteomes" id="UP000660885">
    <property type="component" value="Unassembled WGS sequence"/>
</dbReference>
<gene>
    <name evidence="1" type="ORF">JMJ56_11405</name>
</gene>
<evidence type="ECO:0000313" key="1">
    <source>
        <dbReference type="EMBL" id="MBL6078615.1"/>
    </source>
</evidence>
<sequence length="184" mass="19563">MRHMPPQAMVPQGFVMAMRASLAEASYDAPHRQGLPLAEWLILCRWGAEGEYLTIAQAGAAEGPADAPPPLGLRPRTTFLGLRLAGGGEGESFLLARYLPAGMAVAGTFQPSDGIARLFGPASALRLEAAGRSAFRRGLGEAGEVRIDVPDPSLGGAEALSWRMEGWRAPWLGEFLAPREPPPH</sequence>
<dbReference type="RefSeq" id="WP_202831721.1">
    <property type="nucleotide sequence ID" value="NZ_JAETWB010000003.1"/>
</dbReference>
<protein>
    <submittedName>
        <fullName evidence="1">Uncharacterized protein</fullName>
    </submittedName>
</protein>
<organism evidence="1 2">
    <name type="scientific">Belnapia arida</name>
    <dbReference type="NCBI Taxonomy" id="2804533"/>
    <lineage>
        <taxon>Bacteria</taxon>
        <taxon>Pseudomonadati</taxon>
        <taxon>Pseudomonadota</taxon>
        <taxon>Alphaproteobacteria</taxon>
        <taxon>Acetobacterales</taxon>
        <taxon>Roseomonadaceae</taxon>
        <taxon>Belnapia</taxon>
    </lineage>
</organism>
<accession>A0ABS1U260</accession>
<evidence type="ECO:0000313" key="2">
    <source>
        <dbReference type="Proteomes" id="UP000660885"/>
    </source>
</evidence>
<comment type="caution">
    <text evidence="1">The sequence shown here is derived from an EMBL/GenBank/DDBJ whole genome shotgun (WGS) entry which is preliminary data.</text>
</comment>
<reference evidence="1 2" key="1">
    <citation type="submission" date="2021-01" db="EMBL/GenBank/DDBJ databases">
        <title>Belnapia mucosa sp. nov. and Belnapia arida sp. nov., isolated from the Tabernas Desert (Almeria, Spain).</title>
        <authorList>
            <person name="Molina-Menor E."/>
            <person name="Vidal-Verdu A."/>
            <person name="Calonge A."/>
            <person name="Satari L."/>
            <person name="Pereto J."/>
            <person name="Porcar M."/>
        </authorList>
    </citation>
    <scope>NUCLEOTIDE SEQUENCE [LARGE SCALE GENOMIC DNA]</scope>
    <source>
        <strain evidence="1 2">T18</strain>
    </source>
</reference>
<dbReference type="EMBL" id="JAETWB010000003">
    <property type="protein sequence ID" value="MBL6078615.1"/>
    <property type="molecule type" value="Genomic_DNA"/>
</dbReference>
<keyword evidence="2" id="KW-1185">Reference proteome</keyword>
<proteinExistence type="predicted"/>